<sequence>MTSDTQDRQSSHGLRPLRHVYTANDMLSRKAIFTQSRPGTQTTYSEGKMAVDTIYGASPIDQLPNFNETDDTTPAACSALGAGSSRPGGTVCRVVDFAPLYECAMQRGQNLDYAVVVEGSIVLTLDSGQETMLERGDVAVQRAATHSWRNPSETEWARVFFVLQDCASAKPGNTRWT</sequence>
<keyword evidence="2" id="KW-1185">Reference proteome</keyword>
<dbReference type="Proteomes" id="UP000054481">
    <property type="component" value="Unassembled WGS sequence"/>
</dbReference>
<dbReference type="InterPro" id="IPR011051">
    <property type="entry name" value="RmlC_Cupin_sf"/>
</dbReference>
<organism evidence="1 2">
    <name type="scientific">Hirsutella minnesotensis 3608</name>
    <dbReference type="NCBI Taxonomy" id="1043627"/>
    <lineage>
        <taxon>Eukaryota</taxon>
        <taxon>Fungi</taxon>
        <taxon>Dikarya</taxon>
        <taxon>Ascomycota</taxon>
        <taxon>Pezizomycotina</taxon>
        <taxon>Sordariomycetes</taxon>
        <taxon>Hypocreomycetidae</taxon>
        <taxon>Hypocreales</taxon>
        <taxon>Ophiocordycipitaceae</taxon>
        <taxon>Hirsutella</taxon>
    </lineage>
</organism>
<protein>
    <recommendedName>
        <fullName evidence="3">Cupin 2 conserved barrel domain-containing protein</fullName>
    </recommendedName>
</protein>
<proteinExistence type="predicted"/>
<evidence type="ECO:0000313" key="1">
    <source>
        <dbReference type="EMBL" id="KJZ72227.1"/>
    </source>
</evidence>
<dbReference type="PANTHER" id="PTHR36156:SF2">
    <property type="entry name" value="CUPIN TYPE-2 DOMAIN-CONTAINING PROTEIN"/>
    <property type="match status" value="1"/>
</dbReference>
<dbReference type="InterPro" id="IPR047142">
    <property type="entry name" value="OryJ/VirC-like"/>
</dbReference>
<dbReference type="InterPro" id="IPR014710">
    <property type="entry name" value="RmlC-like_jellyroll"/>
</dbReference>
<evidence type="ECO:0000313" key="2">
    <source>
        <dbReference type="Proteomes" id="UP000054481"/>
    </source>
</evidence>
<accession>A0A0F7ZYC4</accession>
<dbReference type="OrthoDB" id="5840532at2759"/>
<dbReference type="EMBL" id="KQ030550">
    <property type="protein sequence ID" value="KJZ72227.1"/>
    <property type="molecule type" value="Genomic_DNA"/>
</dbReference>
<dbReference type="AlphaFoldDB" id="A0A0F7ZYC4"/>
<dbReference type="SUPFAM" id="SSF51182">
    <property type="entry name" value="RmlC-like cupins"/>
    <property type="match status" value="1"/>
</dbReference>
<reference evidence="1 2" key="1">
    <citation type="journal article" date="2014" name="Genome Biol. Evol.">
        <title>Comparative genomics and transcriptomics analyses reveal divergent lifestyle features of nematode endoparasitic fungus Hirsutella minnesotensis.</title>
        <authorList>
            <person name="Lai Y."/>
            <person name="Liu K."/>
            <person name="Zhang X."/>
            <person name="Zhang X."/>
            <person name="Li K."/>
            <person name="Wang N."/>
            <person name="Shu C."/>
            <person name="Wu Y."/>
            <person name="Wang C."/>
            <person name="Bushley K.E."/>
            <person name="Xiang M."/>
            <person name="Liu X."/>
        </authorList>
    </citation>
    <scope>NUCLEOTIDE SEQUENCE [LARGE SCALE GENOMIC DNA]</scope>
    <source>
        <strain evidence="1 2">3608</strain>
    </source>
</reference>
<dbReference type="CDD" id="cd02231">
    <property type="entry name" value="cupin_BLL6423-like"/>
    <property type="match status" value="1"/>
</dbReference>
<name>A0A0F7ZYC4_9HYPO</name>
<dbReference type="Gene3D" id="2.60.120.10">
    <property type="entry name" value="Jelly Rolls"/>
    <property type="match status" value="1"/>
</dbReference>
<gene>
    <name evidence="1" type="ORF">HIM_08369</name>
</gene>
<evidence type="ECO:0008006" key="3">
    <source>
        <dbReference type="Google" id="ProtNLM"/>
    </source>
</evidence>
<dbReference type="PANTHER" id="PTHR36156">
    <property type="entry name" value="SLR2101 PROTEIN"/>
    <property type="match status" value="1"/>
</dbReference>